<proteinExistence type="predicted"/>
<protein>
    <recommendedName>
        <fullName evidence="3">Lipoprotein</fullName>
    </recommendedName>
</protein>
<dbReference type="Proteomes" id="UP001549119">
    <property type="component" value="Unassembled WGS sequence"/>
</dbReference>
<dbReference type="EMBL" id="JBEPNW010000002">
    <property type="protein sequence ID" value="MET3866988.1"/>
    <property type="molecule type" value="Genomic_DNA"/>
</dbReference>
<name>A0ABV2NKN1_9HYPH</name>
<reference evidence="1 2" key="1">
    <citation type="submission" date="2024-06" db="EMBL/GenBank/DDBJ databases">
        <title>Genomics of switchgrass bacterial isolates.</title>
        <authorList>
            <person name="Shade A."/>
        </authorList>
    </citation>
    <scope>NUCLEOTIDE SEQUENCE [LARGE SCALE GENOMIC DNA]</scope>
    <source>
        <strain evidence="1 2">PvP084</strain>
    </source>
</reference>
<dbReference type="GeneID" id="6139348"/>
<evidence type="ECO:0000313" key="2">
    <source>
        <dbReference type="Proteomes" id="UP001549119"/>
    </source>
</evidence>
<keyword evidence="2" id="KW-1185">Reference proteome</keyword>
<evidence type="ECO:0000313" key="1">
    <source>
        <dbReference type="EMBL" id="MET3866988.1"/>
    </source>
</evidence>
<dbReference type="RefSeq" id="WP_012320242.1">
    <property type="nucleotide sequence ID" value="NZ_BJXP01000038.1"/>
</dbReference>
<organism evidence="1 2">
    <name type="scientific">Methylobacterium radiotolerans</name>
    <dbReference type="NCBI Taxonomy" id="31998"/>
    <lineage>
        <taxon>Bacteria</taxon>
        <taxon>Pseudomonadati</taxon>
        <taxon>Pseudomonadota</taxon>
        <taxon>Alphaproteobacteria</taxon>
        <taxon>Hyphomicrobiales</taxon>
        <taxon>Methylobacteriaceae</taxon>
        <taxon>Methylobacterium</taxon>
    </lineage>
</organism>
<gene>
    <name evidence="1" type="ORF">ABIC20_004297</name>
</gene>
<evidence type="ECO:0008006" key="3">
    <source>
        <dbReference type="Google" id="ProtNLM"/>
    </source>
</evidence>
<sequence length="126" mass="13385">MKQIVLPSVVVGILCGACATSSDKVAATYVSPIQYSNLSCTQIREEAGRVSVRAAQAAGAQDEKRRGDQVATTVGAVVFLPALLFIDGDNHQTAELARLKGEVKALEQASAEKRCGLDFEPQPARR</sequence>
<accession>A0ABV2NKN1</accession>
<comment type="caution">
    <text evidence="1">The sequence shown here is derived from an EMBL/GenBank/DDBJ whole genome shotgun (WGS) entry which is preliminary data.</text>
</comment>